<keyword evidence="2" id="KW-0012">Acyltransferase</keyword>
<dbReference type="Gene3D" id="3.40.630.30">
    <property type="match status" value="1"/>
</dbReference>
<dbReference type="Pfam" id="PF00583">
    <property type="entry name" value="Acetyltransf_1"/>
    <property type="match status" value="1"/>
</dbReference>
<feature type="domain" description="N-acetyltransferase" evidence="1">
    <location>
        <begin position="137"/>
        <end position="221"/>
    </location>
</feature>
<dbReference type="OrthoDB" id="2115692at2759"/>
<dbReference type="AlphaFoldDB" id="A0A6A6U902"/>
<accession>A0A6A6U902</accession>
<protein>
    <submittedName>
        <fullName evidence="2">Acyl-CoA N-acyltransferase</fullName>
    </submittedName>
</protein>
<sequence>MLPHPPITVRKATILDLPTIATVLTTAFWDEDSVGRFLHPLRALYPADVRRFWKRRMLASLLHHAHQVLVAVDEHGQIIGVADWQRKGPGANTSMGGWKRTLRFPLTWLVTLVNWLDLRMRPNRAGDPAHVDAFPRAFARFEHFWSGERADLWMLESLGVDPSHQGRGVGTALVEEGLKVATRDGVVASVVSSAGNEKFYVKRGFTVRLGNVTEGEGNPLAGVMGGDVFFTPGGMDAVE</sequence>
<dbReference type="SUPFAM" id="SSF55729">
    <property type="entry name" value="Acyl-CoA N-acyltransferases (Nat)"/>
    <property type="match status" value="1"/>
</dbReference>
<dbReference type="PANTHER" id="PTHR42791:SF16">
    <property type="entry name" value="N-ACETYLTRANSFERASE DOMAIN-CONTAINING PROTEIN"/>
    <property type="match status" value="1"/>
</dbReference>
<keyword evidence="3" id="KW-1185">Reference proteome</keyword>
<evidence type="ECO:0000259" key="1">
    <source>
        <dbReference type="PROSITE" id="PS51186"/>
    </source>
</evidence>
<dbReference type="PROSITE" id="PS51186">
    <property type="entry name" value="GNAT"/>
    <property type="match status" value="1"/>
</dbReference>
<dbReference type="Proteomes" id="UP000799302">
    <property type="component" value="Unassembled WGS sequence"/>
</dbReference>
<dbReference type="GO" id="GO:0016747">
    <property type="term" value="F:acyltransferase activity, transferring groups other than amino-acyl groups"/>
    <property type="evidence" value="ECO:0007669"/>
    <property type="project" value="InterPro"/>
</dbReference>
<dbReference type="InterPro" id="IPR016181">
    <property type="entry name" value="Acyl_CoA_acyltransferase"/>
</dbReference>
<dbReference type="InterPro" id="IPR000182">
    <property type="entry name" value="GNAT_dom"/>
</dbReference>
<organism evidence="2 3">
    <name type="scientific">Microthyrium microscopicum</name>
    <dbReference type="NCBI Taxonomy" id="703497"/>
    <lineage>
        <taxon>Eukaryota</taxon>
        <taxon>Fungi</taxon>
        <taxon>Dikarya</taxon>
        <taxon>Ascomycota</taxon>
        <taxon>Pezizomycotina</taxon>
        <taxon>Dothideomycetes</taxon>
        <taxon>Dothideomycetes incertae sedis</taxon>
        <taxon>Microthyriales</taxon>
        <taxon>Microthyriaceae</taxon>
        <taxon>Microthyrium</taxon>
    </lineage>
</organism>
<evidence type="ECO:0000313" key="2">
    <source>
        <dbReference type="EMBL" id="KAF2668450.1"/>
    </source>
</evidence>
<dbReference type="EMBL" id="MU004236">
    <property type="protein sequence ID" value="KAF2668450.1"/>
    <property type="molecule type" value="Genomic_DNA"/>
</dbReference>
<dbReference type="InterPro" id="IPR052523">
    <property type="entry name" value="Trichothecene_AcTrans"/>
</dbReference>
<gene>
    <name evidence="2" type="ORF">BT63DRAFT_456091</name>
</gene>
<reference evidence="2" key="1">
    <citation type="journal article" date="2020" name="Stud. Mycol.">
        <title>101 Dothideomycetes genomes: a test case for predicting lifestyles and emergence of pathogens.</title>
        <authorList>
            <person name="Haridas S."/>
            <person name="Albert R."/>
            <person name="Binder M."/>
            <person name="Bloem J."/>
            <person name="Labutti K."/>
            <person name="Salamov A."/>
            <person name="Andreopoulos B."/>
            <person name="Baker S."/>
            <person name="Barry K."/>
            <person name="Bills G."/>
            <person name="Bluhm B."/>
            <person name="Cannon C."/>
            <person name="Castanera R."/>
            <person name="Culley D."/>
            <person name="Daum C."/>
            <person name="Ezra D."/>
            <person name="Gonzalez J."/>
            <person name="Henrissat B."/>
            <person name="Kuo A."/>
            <person name="Liang C."/>
            <person name="Lipzen A."/>
            <person name="Lutzoni F."/>
            <person name="Magnuson J."/>
            <person name="Mondo S."/>
            <person name="Nolan M."/>
            <person name="Ohm R."/>
            <person name="Pangilinan J."/>
            <person name="Park H.-J."/>
            <person name="Ramirez L."/>
            <person name="Alfaro M."/>
            <person name="Sun H."/>
            <person name="Tritt A."/>
            <person name="Yoshinaga Y."/>
            <person name="Zwiers L.-H."/>
            <person name="Turgeon B."/>
            <person name="Goodwin S."/>
            <person name="Spatafora J."/>
            <person name="Crous P."/>
            <person name="Grigoriev I."/>
        </authorList>
    </citation>
    <scope>NUCLEOTIDE SEQUENCE</scope>
    <source>
        <strain evidence="2">CBS 115976</strain>
    </source>
</reference>
<evidence type="ECO:0000313" key="3">
    <source>
        <dbReference type="Proteomes" id="UP000799302"/>
    </source>
</evidence>
<keyword evidence="2" id="KW-0808">Transferase</keyword>
<dbReference type="CDD" id="cd04301">
    <property type="entry name" value="NAT_SF"/>
    <property type="match status" value="1"/>
</dbReference>
<name>A0A6A6U902_9PEZI</name>
<dbReference type="PANTHER" id="PTHR42791">
    <property type="entry name" value="GNAT FAMILY ACETYLTRANSFERASE"/>
    <property type="match status" value="1"/>
</dbReference>
<proteinExistence type="predicted"/>